<evidence type="ECO:0000313" key="2">
    <source>
        <dbReference type="Proteomes" id="UP000013966"/>
    </source>
</evidence>
<dbReference type="HOGENOM" id="CLU_1233120_0_0_4"/>
<gene>
    <name evidence="1" type="ORF">BRPE64_ACDS28970</name>
</gene>
<keyword evidence="2" id="KW-1185">Reference proteome</keyword>
<dbReference type="KEGG" id="buo:BRPE64_ACDS28970"/>
<sequence length="224" mass="24771">MLLERDRLARANEINTLELLERLTTNEACVKMWVALERRSYAADAPEFDDGLWVLAFLAGVAEALSLPRHQSASSADRKNIAERLRKISDEISRIFAAYDLDFNLVQLNGAVFDGLYVFEDFGESNQARIAAAGDSLLPASDLVRNILQRSIEQVETVAHAKQGANADAVRFIRLMAKRNQLVYGEVLNAVIATATNALYGTAYADSDVRNLLIRASRVKGLQS</sequence>
<reference evidence="1 2" key="2">
    <citation type="journal article" date="2018" name="Int. J. Syst. Evol. Microbiol.">
        <title>Burkholderia insecticola sp. nov., a gut symbiotic bacterium of the bean bug Riptortus pedestris.</title>
        <authorList>
            <person name="Takeshita K."/>
            <person name="Tamaki H."/>
            <person name="Ohbayashi T."/>
            <person name="Meng X.-Y."/>
            <person name="Sone T."/>
            <person name="Mitani Y."/>
            <person name="Peeters C."/>
            <person name="Kikuchi Y."/>
            <person name="Vandamme P."/>
        </authorList>
    </citation>
    <scope>NUCLEOTIDE SEQUENCE [LARGE SCALE GENOMIC DNA]</scope>
    <source>
        <strain evidence="1">RPE64</strain>
    </source>
</reference>
<dbReference type="Proteomes" id="UP000013966">
    <property type="component" value="Chromosome 1"/>
</dbReference>
<protein>
    <submittedName>
        <fullName evidence="1">Uncharacterized protein</fullName>
    </submittedName>
</protein>
<dbReference type="AlphaFoldDB" id="R4WZ27"/>
<evidence type="ECO:0000313" key="1">
    <source>
        <dbReference type="EMBL" id="BAN24651.1"/>
    </source>
</evidence>
<dbReference type="EMBL" id="AP013058">
    <property type="protein sequence ID" value="BAN24651.1"/>
    <property type="molecule type" value="Genomic_DNA"/>
</dbReference>
<reference evidence="1 2" key="1">
    <citation type="journal article" date="2013" name="Genome Announc.">
        <title>Complete Genome Sequence of Burkholderia sp. Strain RPE64, Bacterial Symbiont of the Bean Bug Riptortus pedestris.</title>
        <authorList>
            <person name="Shibata T.F."/>
            <person name="Maeda T."/>
            <person name="Nikoh N."/>
            <person name="Yamaguchi K."/>
            <person name="Oshima K."/>
            <person name="Hattori M."/>
            <person name="Nishiyama T."/>
            <person name="Hasebe M."/>
            <person name="Fukatsu T."/>
            <person name="Kikuchi Y."/>
            <person name="Shigenobu S."/>
        </authorList>
    </citation>
    <scope>NUCLEOTIDE SEQUENCE [LARGE SCALE GENOMIC DNA]</scope>
</reference>
<name>R4WZ27_9BURK</name>
<proteinExistence type="predicted"/>
<organism evidence="1 2">
    <name type="scientific">Caballeronia insecticola</name>
    <dbReference type="NCBI Taxonomy" id="758793"/>
    <lineage>
        <taxon>Bacteria</taxon>
        <taxon>Pseudomonadati</taxon>
        <taxon>Pseudomonadota</taxon>
        <taxon>Betaproteobacteria</taxon>
        <taxon>Burkholderiales</taxon>
        <taxon>Burkholderiaceae</taxon>
        <taxon>Caballeronia</taxon>
    </lineage>
</organism>
<accession>R4WZ27</accession>